<evidence type="ECO:0000259" key="2">
    <source>
        <dbReference type="PROSITE" id="PS50041"/>
    </source>
</evidence>
<dbReference type="SMART" id="SM00034">
    <property type="entry name" value="CLECT"/>
    <property type="match status" value="2"/>
</dbReference>
<evidence type="ECO:0000256" key="1">
    <source>
        <dbReference type="SAM" id="SignalP"/>
    </source>
</evidence>
<name>A0ABR3MUH1_9TELE</name>
<comment type="caution">
    <text evidence="3">The sequence shown here is derived from an EMBL/GenBank/DDBJ whole genome shotgun (WGS) entry which is preliminary data.</text>
</comment>
<dbReference type="InterPro" id="IPR016187">
    <property type="entry name" value="CTDL_fold"/>
</dbReference>
<evidence type="ECO:0000313" key="4">
    <source>
        <dbReference type="Proteomes" id="UP001558613"/>
    </source>
</evidence>
<dbReference type="CDD" id="cd00037">
    <property type="entry name" value="CLECT"/>
    <property type="match status" value="2"/>
</dbReference>
<feature type="domain" description="C-type lectin" evidence="2">
    <location>
        <begin position="124"/>
        <end position="244"/>
    </location>
</feature>
<keyword evidence="1" id="KW-0732">Signal</keyword>
<dbReference type="PANTHER" id="PTHR45784">
    <property type="entry name" value="C-TYPE LECTIN DOMAIN FAMILY 20 MEMBER A-RELATED"/>
    <property type="match status" value="1"/>
</dbReference>
<evidence type="ECO:0000313" key="3">
    <source>
        <dbReference type="EMBL" id="KAL1268280.1"/>
    </source>
</evidence>
<dbReference type="InterPro" id="IPR001304">
    <property type="entry name" value="C-type_lectin-like"/>
</dbReference>
<accession>A0ABR3MUH1</accession>
<organism evidence="3 4">
    <name type="scientific">Cirrhinus molitorella</name>
    <name type="common">mud carp</name>
    <dbReference type="NCBI Taxonomy" id="172907"/>
    <lineage>
        <taxon>Eukaryota</taxon>
        <taxon>Metazoa</taxon>
        <taxon>Chordata</taxon>
        <taxon>Craniata</taxon>
        <taxon>Vertebrata</taxon>
        <taxon>Euteleostomi</taxon>
        <taxon>Actinopterygii</taxon>
        <taxon>Neopterygii</taxon>
        <taxon>Teleostei</taxon>
        <taxon>Ostariophysi</taxon>
        <taxon>Cypriniformes</taxon>
        <taxon>Cyprinidae</taxon>
        <taxon>Labeoninae</taxon>
        <taxon>Labeonini</taxon>
        <taxon>Cirrhinus</taxon>
    </lineage>
</organism>
<feature type="chain" id="PRO_5046663354" description="C-type lectin domain-containing protein" evidence="1">
    <location>
        <begin position="20"/>
        <end position="244"/>
    </location>
</feature>
<keyword evidence="4" id="KW-1185">Reference proteome</keyword>
<dbReference type="SUPFAM" id="SSF56436">
    <property type="entry name" value="C-type lectin-like"/>
    <property type="match status" value="2"/>
</dbReference>
<dbReference type="EMBL" id="JAYMGO010000009">
    <property type="protein sequence ID" value="KAL1268280.1"/>
    <property type="molecule type" value="Genomic_DNA"/>
</dbReference>
<proteinExistence type="predicted"/>
<protein>
    <recommendedName>
        <fullName evidence="2">C-type lectin domain-containing protein</fullName>
    </recommendedName>
</protein>
<dbReference type="Pfam" id="PF00059">
    <property type="entry name" value="Lectin_C"/>
    <property type="match status" value="2"/>
</dbReference>
<dbReference type="InterPro" id="IPR016186">
    <property type="entry name" value="C-type_lectin-like/link_sf"/>
</dbReference>
<dbReference type="Proteomes" id="UP001558613">
    <property type="component" value="Unassembled WGS sequence"/>
</dbReference>
<dbReference type="PANTHER" id="PTHR45784:SF8">
    <property type="entry name" value="C-TYPE MANNOSE RECEPTOR 2-RELATED"/>
    <property type="match status" value="1"/>
</dbReference>
<feature type="domain" description="C-type lectin" evidence="2">
    <location>
        <begin position="24"/>
        <end position="129"/>
    </location>
</feature>
<feature type="signal peptide" evidence="1">
    <location>
        <begin position="1"/>
        <end position="19"/>
    </location>
</feature>
<dbReference type="PROSITE" id="PS50041">
    <property type="entry name" value="C_TYPE_LECTIN_2"/>
    <property type="match status" value="2"/>
</dbReference>
<reference evidence="3 4" key="1">
    <citation type="submission" date="2023-09" db="EMBL/GenBank/DDBJ databases">
        <authorList>
            <person name="Wang M."/>
        </authorList>
    </citation>
    <scope>NUCLEOTIDE SEQUENCE [LARGE SCALE GENOMIC DNA]</scope>
    <source>
        <strain evidence="3">GT-2023</strain>
        <tissue evidence="3">Liver</tissue>
    </source>
</reference>
<sequence length="244" mass="28521">MKTTLTVLLIVELCRLSSSLIIQHFFVNDEETWDSARRYCQSNFHLLSIFPSEYQQQNFLEYAADQTSDAWVGLYTENGVWKWLGGENATEINWDVNQPDLVDGCAFLYRSRQKLHDANCSAKYAFFCMNISEFVLVRQNETWEGALEYCRTHFNDLASLSTASRMSSALPEIALAQTEYVWTGLRYLAGHWFWLNGDNFQNLLWYQMILPQCPARDRRCGALNKQSKLWTHSNCEEKFHFICQ</sequence>
<dbReference type="Gene3D" id="3.10.100.10">
    <property type="entry name" value="Mannose-Binding Protein A, subunit A"/>
    <property type="match status" value="2"/>
</dbReference>
<gene>
    <name evidence="3" type="ORF">QQF64_033643</name>
</gene>